<evidence type="ECO:0000256" key="1">
    <source>
        <dbReference type="SAM" id="MobiDB-lite"/>
    </source>
</evidence>
<evidence type="ECO:0000313" key="2">
    <source>
        <dbReference type="EMBL" id="CAF1446039.1"/>
    </source>
</evidence>
<sequence length="76" mass="8078">MGNSQRSPSFSSSSSDTSRPSSPVLIDPFHPSPVLIIPSPLSPVLIIPSPSSPILVLPASRQESNRSSRPSRTMKP</sequence>
<dbReference type="EMBL" id="CAJNON010001262">
    <property type="protein sequence ID" value="CAF1446039.1"/>
    <property type="molecule type" value="Genomic_DNA"/>
</dbReference>
<feature type="region of interest" description="Disordered" evidence="1">
    <location>
        <begin position="55"/>
        <end position="76"/>
    </location>
</feature>
<feature type="region of interest" description="Disordered" evidence="1">
    <location>
        <begin position="1"/>
        <end position="29"/>
    </location>
</feature>
<dbReference type="Proteomes" id="UP000663881">
    <property type="component" value="Unassembled WGS sequence"/>
</dbReference>
<organism evidence="3 4">
    <name type="scientific">Adineta steineri</name>
    <dbReference type="NCBI Taxonomy" id="433720"/>
    <lineage>
        <taxon>Eukaryota</taxon>
        <taxon>Metazoa</taxon>
        <taxon>Spiralia</taxon>
        <taxon>Gnathifera</taxon>
        <taxon>Rotifera</taxon>
        <taxon>Eurotatoria</taxon>
        <taxon>Bdelloidea</taxon>
        <taxon>Adinetida</taxon>
        <taxon>Adinetidae</taxon>
        <taxon>Adineta</taxon>
    </lineage>
</organism>
<comment type="caution">
    <text evidence="3">The sequence shown here is derived from an EMBL/GenBank/DDBJ whole genome shotgun (WGS) entry which is preliminary data.</text>
</comment>
<name>A0A819QTD3_9BILA</name>
<accession>A0A819QTD3</accession>
<feature type="compositionally biased region" description="Polar residues" evidence="1">
    <location>
        <begin position="61"/>
        <end position="76"/>
    </location>
</feature>
<gene>
    <name evidence="3" type="ORF">OKA104_LOCUS31545</name>
    <name evidence="2" type="ORF">VCS650_LOCUS39186</name>
</gene>
<dbReference type="EMBL" id="CAJOAY010003603">
    <property type="protein sequence ID" value="CAF4030490.1"/>
    <property type="molecule type" value="Genomic_DNA"/>
</dbReference>
<evidence type="ECO:0000313" key="3">
    <source>
        <dbReference type="EMBL" id="CAF4030490.1"/>
    </source>
</evidence>
<evidence type="ECO:0000313" key="4">
    <source>
        <dbReference type="Proteomes" id="UP000663881"/>
    </source>
</evidence>
<dbReference type="Proteomes" id="UP000663891">
    <property type="component" value="Unassembled WGS sequence"/>
</dbReference>
<reference evidence="3" key="1">
    <citation type="submission" date="2021-02" db="EMBL/GenBank/DDBJ databases">
        <authorList>
            <person name="Nowell W R."/>
        </authorList>
    </citation>
    <scope>NUCLEOTIDE SEQUENCE</scope>
</reference>
<protein>
    <submittedName>
        <fullName evidence="3">Uncharacterized protein</fullName>
    </submittedName>
</protein>
<dbReference type="AlphaFoldDB" id="A0A819QTD3"/>
<feature type="compositionally biased region" description="Low complexity" evidence="1">
    <location>
        <begin position="1"/>
        <end position="23"/>
    </location>
</feature>
<proteinExistence type="predicted"/>